<dbReference type="EMBL" id="ADKX01000026">
    <property type="protein sequence ID" value="EFW05292.1"/>
    <property type="molecule type" value="Genomic_DNA"/>
</dbReference>
<evidence type="ECO:0000256" key="3">
    <source>
        <dbReference type="ARBA" id="ARBA00022989"/>
    </source>
</evidence>
<evidence type="ECO:0000256" key="2">
    <source>
        <dbReference type="ARBA" id="ARBA00022692"/>
    </source>
</evidence>
<dbReference type="Proteomes" id="UP000003157">
    <property type="component" value="Unassembled WGS sequence"/>
</dbReference>
<feature type="transmembrane region" description="Helical" evidence="5">
    <location>
        <begin position="402"/>
        <end position="421"/>
    </location>
</feature>
<feature type="transmembrane region" description="Helical" evidence="5">
    <location>
        <begin position="66"/>
        <end position="83"/>
    </location>
</feature>
<organism evidence="7 8">
    <name type="scientific">Coprobacillus cateniformis</name>
    <dbReference type="NCBI Taxonomy" id="100884"/>
    <lineage>
        <taxon>Bacteria</taxon>
        <taxon>Bacillati</taxon>
        <taxon>Bacillota</taxon>
        <taxon>Erysipelotrichia</taxon>
        <taxon>Erysipelotrichales</taxon>
        <taxon>Coprobacillaceae</taxon>
        <taxon>Coprobacillus</taxon>
    </lineage>
</organism>
<feature type="transmembrane region" description="Helical" evidence="5">
    <location>
        <begin position="194"/>
        <end position="210"/>
    </location>
</feature>
<reference evidence="7 8" key="1">
    <citation type="submission" date="2010-12" db="EMBL/GenBank/DDBJ databases">
        <title>The Genome Sequence of Coprobacillus sp. strain 29_1.</title>
        <authorList>
            <consortium name="The Broad Institute Genome Sequencing Platform"/>
            <person name="Earl A."/>
            <person name="Ward D."/>
            <person name="Feldgarden M."/>
            <person name="Gevers D."/>
            <person name="Daigneault M."/>
            <person name="Sibley C.D."/>
            <person name="White A."/>
            <person name="Strauss J."/>
            <person name="Allen-Vercoe E."/>
            <person name="Young S.K."/>
            <person name="Zeng Q."/>
            <person name="Gargeya S."/>
            <person name="Fitzgerald M."/>
            <person name="Haas B."/>
            <person name="Abouelleil A."/>
            <person name="Alvarado L."/>
            <person name="Arachchi H.M."/>
            <person name="Berlin A."/>
            <person name="Brown A."/>
            <person name="Chapman S.B."/>
            <person name="Chen Z."/>
            <person name="Dunbar C."/>
            <person name="Freedman E."/>
            <person name="Gearin G."/>
            <person name="Gellesch M."/>
            <person name="Goldberg J."/>
            <person name="Griggs A."/>
            <person name="Gujja S."/>
            <person name="Heilman E."/>
            <person name="Heiman D."/>
            <person name="Howarth C."/>
            <person name="Larson L."/>
            <person name="Lui A."/>
            <person name="MacDonald P.J.P."/>
            <person name="Mehta T."/>
            <person name="Montmayeur A."/>
            <person name="Murphy C."/>
            <person name="Neiman D."/>
            <person name="Pearson M."/>
            <person name="Priest M."/>
            <person name="Roberts A."/>
            <person name="Saif S."/>
            <person name="Shea T."/>
            <person name="Shenoy N."/>
            <person name="Sisk P."/>
            <person name="Stolte C."/>
            <person name="Sykes S."/>
            <person name="White J."/>
            <person name="Yandava C."/>
            <person name="Nusbaum C."/>
            <person name="Birren B."/>
        </authorList>
    </citation>
    <scope>NUCLEOTIDE SEQUENCE [LARGE SCALE GENOMIC DNA]</scope>
    <source>
        <strain evidence="7 8">29_1</strain>
    </source>
</reference>
<dbReference type="GO" id="GO:0016020">
    <property type="term" value="C:membrane"/>
    <property type="evidence" value="ECO:0007669"/>
    <property type="project" value="UniProtKB-SubCell"/>
</dbReference>
<evidence type="ECO:0000313" key="8">
    <source>
        <dbReference type="Proteomes" id="UP000003157"/>
    </source>
</evidence>
<feature type="transmembrane region" description="Helical" evidence="5">
    <location>
        <begin position="245"/>
        <end position="268"/>
    </location>
</feature>
<dbReference type="InterPro" id="IPR007016">
    <property type="entry name" value="O-antigen_ligase-rel_domated"/>
</dbReference>
<gene>
    <name evidence="7" type="ORF">HMPREF9488_01437</name>
</gene>
<evidence type="ECO:0000313" key="7">
    <source>
        <dbReference type="EMBL" id="EFW05292.1"/>
    </source>
</evidence>
<proteinExistence type="predicted"/>
<evidence type="ECO:0000256" key="4">
    <source>
        <dbReference type="ARBA" id="ARBA00023136"/>
    </source>
</evidence>
<dbReference type="RefSeq" id="WP_008788552.1">
    <property type="nucleotide sequence ID" value="NZ_AKCB01000003.1"/>
</dbReference>
<keyword evidence="2 5" id="KW-0812">Transmembrane</keyword>
<dbReference type="InterPro" id="IPR051533">
    <property type="entry name" value="WaaL-like"/>
</dbReference>
<evidence type="ECO:0000256" key="5">
    <source>
        <dbReference type="SAM" id="Phobius"/>
    </source>
</evidence>
<feature type="transmembrane region" description="Helical" evidence="5">
    <location>
        <begin position="216"/>
        <end position="233"/>
    </location>
</feature>
<dbReference type="Pfam" id="PF04932">
    <property type="entry name" value="Wzy_C"/>
    <property type="match status" value="1"/>
</dbReference>
<evidence type="ECO:0000259" key="6">
    <source>
        <dbReference type="Pfam" id="PF04932"/>
    </source>
</evidence>
<dbReference type="AlphaFoldDB" id="E7G9J8"/>
<keyword evidence="3 5" id="KW-1133">Transmembrane helix</keyword>
<dbReference type="PANTHER" id="PTHR37422:SF13">
    <property type="entry name" value="LIPOPOLYSACCHARIDE BIOSYNTHESIS PROTEIN PA4999-RELATED"/>
    <property type="match status" value="1"/>
</dbReference>
<name>E7G9J8_9FIRM</name>
<sequence length="555" mass="63824">MLDKLLGDRKYFKLLFIVYLFSNTLALGYFGITFNPLCLFVFGYGIVIFIYNLIKGEFFYSKNHLLIIGLYGMLLFIATYLNKEYSNKNSFLIAGMQMIIFLLIFGQPRSMTLKKLKQELQCIIPLTCILVGIASFISLGMYFLNISGTQNGWYIGLVGTRLFGVYFNCNPASFLAVIVILLSLVAIKNHYKGEFLYYINIIIQLGYIILTQCRAAIIILAIVVTAVLYYHFFRAKEISRVKKICLNLVMCLCILSGTVVVNKVAFIIPQLQGATEEDGGRFQLSKLKEIVSLTMSGQLQNIPKIIHLVDDVSSGRVTLAKDSLDVWQKSPIQGIGAGNFRSMLVDTTSDDTWGQQILHSHNVFLESLITAGVFGFLLFFIFFIKTLFTTRDILIKYKNKKSYYIILLFIMIYVSEFIGGLLDFGVFYVYSLSATLAWLFLGYIYWLNDQPDMSLVDNTNIAIFNKYDLLSIQYQKQEIDVLKPEFVVLETKYQEDDYIMKVQYLLGESSFVYDVYYTLHDNKRDEDIIEKELARDFYSLIKDEMTNIYEQSHIK</sequence>
<dbReference type="HOGENOM" id="CLU_036064_0_0_9"/>
<keyword evidence="4 5" id="KW-0472">Membrane</keyword>
<feature type="transmembrane region" description="Helical" evidence="5">
    <location>
        <begin position="89"/>
        <end position="108"/>
    </location>
</feature>
<dbReference type="PANTHER" id="PTHR37422">
    <property type="entry name" value="TEICHURONIC ACID BIOSYNTHESIS PROTEIN TUAE"/>
    <property type="match status" value="1"/>
</dbReference>
<feature type="transmembrane region" description="Helical" evidence="5">
    <location>
        <begin position="427"/>
        <end position="446"/>
    </location>
</feature>
<keyword evidence="8" id="KW-1185">Reference proteome</keyword>
<dbReference type="eggNOG" id="COG3307">
    <property type="taxonomic scope" value="Bacteria"/>
</dbReference>
<dbReference type="STRING" id="100884.GCA_000269565_03284"/>
<feature type="transmembrane region" description="Helical" evidence="5">
    <location>
        <begin position="120"/>
        <end position="143"/>
    </location>
</feature>
<feature type="transmembrane region" description="Helical" evidence="5">
    <location>
        <begin position="163"/>
        <end position="187"/>
    </location>
</feature>
<feature type="transmembrane region" description="Helical" evidence="5">
    <location>
        <begin position="12"/>
        <end position="31"/>
    </location>
</feature>
<dbReference type="GeneID" id="78231053"/>
<comment type="subcellular location">
    <subcellularLocation>
        <location evidence="1">Membrane</location>
        <topology evidence="1">Multi-pass membrane protein</topology>
    </subcellularLocation>
</comment>
<accession>E7G9J8</accession>
<comment type="caution">
    <text evidence="7">The sequence shown here is derived from an EMBL/GenBank/DDBJ whole genome shotgun (WGS) entry which is preliminary data.</text>
</comment>
<feature type="transmembrane region" description="Helical" evidence="5">
    <location>
        <begin position="37"/>
        <end position="54"/>
    </location>
</feature>
<dbReference type="OrthoDB" id="1653139at2"/>
<feature type="transmembrane region" description="Helical" evidence="5">
    <location>
        <begin position="368"/>
        <end position="390"/>
    </location>
</feature>
<protein>
    <recommendedName>
        <fullName evidence="6">O-antigen ligase-related domain-containing protein</fullName>
    </recommendedName>
</protein>
<feature type="domain" description="O-antigen ligase-related" evidence="6">
    <location>
        <begin position="201"/>
        <end position="380"/>
    </location>
</feature>
<evidence type="ECO:0000256" key="1">
    <source>
        <dbReference type="ARBA" id="ARBA00004141"/>
    </source>
</evidence>